<name>A0A913XV69_EXADI</name>
<proteinExistence type="predicted"/>
<accession>A0A913XV69</accession>
<dbReference type="Proteomes" id="UP000887567">
    <property type="component" value="Unplaced"/>
</dbReference>
<dbReference type="RefSeq" id="XP_020909671.1">
    <property type="nucleotide sequence ID" value="XM_021054012.1"/>
</dbReference>
<dbReference type="KEGG" id="epa:110247530"/>
<keyword evidence="3" id="KW-1185">Reference proteome</keyword>
<sequence length="261" mass="30543">MTTLQQVEDLIRKQLNPINVKLDDLSKKYDELQQAVKFISDKYDGTMNEIKSTNTKIQAHNRDLTTIKQDLKIIDKRAIESLDQVEELAQYIRRDCLEISGIKATDEPSSEAIVQAIGAAINTPLDYDDISIAHPIPSHNPRQPPKIIVKFKHRKTRNKFYINRRKLAGTKPKDIPGLDGSSTADNKIFISESLTPKKRRLFGEINKFKKHHKWKFIWTYNGRIYLKEKENTKQYAFDNDDDLQEFYKANETYDDYSYSWR</sequence>
<dbReference type="OMA" id="VYSHYDE"/>
<dbReference type="AlphaFoldDB" id="A0A913XV69"/>
<protein>
    <recommendedName>
        <fullName evidence="1">FP protein C-terminal domain-containing protein</fullName>
    </recommendedName>
</protein>
<dbReference type="OrthoDB" id="5985799at2759"/>
<dbReference type="Pfam" id="PF25298">
    <property type="entry name" value="Baculo_FP_2nd"/>
    <property type="match status" value="1"/>
</dbReference>
<dbReference type="GeneID" id="110247530"/>
<reference evidence="2" key="1">
    <citation type="submission" date="2022-11" db="UniProtKB">
        <authorList>
            <consortium name="EnsemblMetazoa"/>
        </authorList>
    </citation>
    <scope>IDENTIFICATION</scope>
</reference>
<organism evidence="2 3">
    <name type="scientific">Exaiptasia diaphana</name>
    <name type="common">Tropical sea anemone</name>
    <name type="synonym">Aiptasia pulchella</name>
    <dbReference type="NCBI Taxonomy" id="2652724"/>
    <lineage>
        <taxon>Eukaryota</taxon>
        <taxon>Metazoa</taxon>
        <taxon>Cnidaria</taxon>
        <taxon>Anthozoa</taxon>
        <taxon>Hexacorallia</taxon>
        <taxon>Actiniaria</taxon>
        <taxon>Aiptasiidae</taxon>
        <taxon>Exaiptasia</taxon>
    </lineage>
</organism>
<feature type="domain" description="FP protein C-terminal" evidence="1">
    <location>
        <begin position="195"/>
        <end position="245"/>
    </location>
</feature>
<evidence type="ECO:0000313" key="3">
    <source>
        <dbReference type="Proteomes" id="UP000887567"/>
    </source>
</evidence>
<dbReference type="EnsemblMetazoa" id="XM_021054012.1">
    <property type="protein sequence ID" value="XP_020909671.1"/>
    <property type="gene ID" value="LOC110247530"/>
</dbReference>
<evidence type="ECO:0000313" key="2">
    <source>
        <dbReference type="EnsemblMetazoa" id="XP_020909671.1"/>
    </source>
</evidence>
<dbReference type="InterPro" id="IPR057251">
    <property type="entry name" value="FP_C"/>
</dbReference>
<evidence type="ECO:0000259" key="1">
    <source>
        <dbReference type="Pfam" id="PF25298"/>
    </source>
</evidence>